<gene>
    <name evidence="1" type="ORF">HaLaN_22351</name>
</gene>
<proteinExistence type="predicted"/>
<evidence type="ECO:0000313" key="2">
    <source>
        <dbReference type="Proteomes" id="UP000485058"/>
    </source>
</evidence>
<evidence type="ECO:0000313" key="1">
    <source>
        <dbReference type="EMBL" id="GFH24537.1"/>
    </source>
</evidence>
<organism evidence="1 2">
    <name type="scientific">Haematococcus lacustris</name>
    <name type="common">Green alga</name>
    <name type="synonym">Haematococcus pluvialis</name>
    <dbReference type="NCBI Taxonomy" id="44745"/>
    <lineage>
        <taxon>Eukaryota</taxon>
        <taxon>Viridiplantae</taxon>
        <taxon>Chlorophyta</taxon>
        <taxon>core chlorophytes</taxon>
        <taxon>Chlorophyceae</taxon>
        <taxon>CS clade</taxon>
        <taxon>Chlamydomonadales</taxon>
        <taxon>Haematococcaceae</taxon>
        <taxon>Haematococcus</taxon>
    </lineage>
</organism>
<comment type="caution">
    <text evidence="1">The sequence shown here is derived from an EMBL/GenBank/DDBJ whole genome shotgun (WGS) entry which is preliminary data.</text>
</comment>
<dbReference type="Proteomes" id="UP000485058">
    <property type="component" value="Unassembled WGS sequence"/>
</dbReference>
<accession>A0A699ZNY9</accession>
<name>A0A699ZNY9_HAELA</name>
<keyword evidence="2" id="KW-1185">Reference proteome</keyword>
<protein>
    <submittedName>
        <fullName evidence="1">Uncharacterized protein</fullName>
    </submittedName>
</protein>
<sequence length="64" mass="7152">MALMGLQPGATPYAALNIHRGGWKGELVDDEEHHERVSLHELARAVDCTGRYAARRGIDRKNKL</sequence>
<feature type="non-terminal residue" evidence="1">
    <location>
        <position position="64"/>
    </location>
</feature>
<reference evidence="1 2" key="1">
    <citation type="submission" date="2020-02" db="EMBL/GenBank/DDBJ databases">
        <title>Draft genome sequence of Haematococcus lacustris strain NIES-144.</title>
        <authorList>
            <person name="Morimoto D."/>
            <person name="Nakagawa S."/>
            <person name="Yoshida T."/>
            <person name="Sawayama S."/>
        </authorList>
    </citation>
    <scope>NUCLEOTIDE SEQUENCE [LARGE SCALE GENOMIC DNA]</scope>
    <source>
        <strain evidence="1 2">NIES-144</strain>
    </source>
</reference>
<dbReference type="EMBL" id="BLLF01002561">
    <property type="protein sequence ID" value="GFH24537.1"/>
    <property type="molecule type" value="Genomic_DNA"/>
</dbReference>
<dbReference type="AlphaFoldDB" id="A0A699ZNY9"/>